<sequence length="312" mass="35537">MGDGVMNSDSDSMEEEVRQTLLYVPNHDELVYAATSSISLPPLSIRLQGAQQELVWAGSSLGTIHKIPMPPISCDIHRDLLLSNSYASKSGIKGNNFLRSPVHCGSGNKFGSPSISDTGTDVMSITSICRICQMPEDNKSPLFTPCRCTGTLRYVHNSCLKKWINISSRRRTKPPRCELCHFQFNRHKHFKFHHLKWPRVSVRDKCLHIIFFVNLIIMLGCAIATIMCFLYDRGKMSKFPKDNIELSTEEIVTLICGVSFFVAFFLAMTVEIKAKHTLYKLILRFIMHNTEWTVDEYDRNKDPLFKGKGQRV</sequence>
<organism evidence="12 13">
    <name type="scientific">Sinanodonta woodiana</name>
    <name type="common">Chinese pond mussel</name>
    <name type="synonym">Anodonta woodiana</name>
    <dbReference type="NCBI Taxonomy" id="1069815"/>
    <lineage>
        <taxon>Eukaryota</taxon>
        <taxon>Metazoa</taxon>
        <taxon>Spiralia</taxon>
        <taxon>Lophotrochozoa</taxon>
        <taxon>Mollusca</taxon>
        <taxon>Bivalvia</taxon>
        <taxon>Autobranchia</taxon>
        <taxon>Heteroconchia</taxon>
        <taxon>Palaeoheterodonta</taxon>
        <taxon>Unionida</taxon>
        <taxon>Unionoidea</taxon>
        <taxon>Unionidae</taxon>
        <taxon>Unioninae</taxon>
        <taxon>Sinanodonta</taxon>
    </lineage>
</organism>
<dbReference type="InterPro" id="IPR011016">
    <property type="entry name" value="Znf_RING-CH"/>
</dbReference>
<evidence type="ECO:0000313" key="13">
    <source>
        <dbReference type="Proteomes" id="UP001634394"/>
    </source>
</evidence>
<reference evidence="12 13" key="1">
    <citation type="submission" date="2024-11" db="EMBL/GenBank/DDBJ databases">
        <title>Chromosome-level genome assembly of the freshwater bivalve Anodonta woodiana.</title>
        <authorList>
            <person name="Chen X."/>
        </authorList>
    </citation>
    <scope>NUCLEOTIDE SEQUENCE [LARGE SCALE GENOMIC DNA]</scope>
    <source>
        <strain evidence="12">MN2024</strain>
        <tissue evidence="12">Gills</tissue>
    </source>
</reference>
<evidence type="ECO:0000256" key="5">
    <source>
        <dbReference type="ARBA" id="ARBA00022771"/>
    </source>
</evidence>
<keyword evidence="13" id="KW-1185">Reference proteome</keyword>
<keyword evidence="8 10" id="KW-1133">Transmembrane helix</keyword>
<dbReference type="Gene3D" id="3.30.40.10">
    <property type="entry name" value="Zinc/RING finger domain, C3HC4 (zinc finger)"/>
    <property type="match status" value="1"/>
</dbReference>
<dbReference type="PANTHER" id="PTHR46065:SF3">
    <property type="entry name" value="FI20425P1"/>
    <property type="match status" value="1"/>
</dbReference>
<evidence type="ECO:0000256" key="2">
    <source>
        <dbReference type="ARBA" id="ARBA00022679"/>
    </source>
</evidence>
<dbReference type="GO" id="GO:0016740">
    <property type="term" value="F:transferase activity"/>
    <property type="evidence" value="ECO:0007669"/>
    <property type="project" value="UniProtKB-KW"/>
</dbReference>
<dbReference type="PANTHER" id="PTHR46065">
    <property type="entry name" value="E3 UBIQUITIN-PROTEIN LIGASE MARCH 2/3 FAMILY MEMBER"/>
    <property type="match status" value="1"/>
</dbReference>
<dbReference type="EMBL" id="JBJQND010000008">
    <property type="protein sequence ID" value="KAL3868504.1"/>
    <property type="molecule type" value="Genomic_DNA"/>
</dbReference>
<keyword evidence="2" id="KW-0808">Transferase</keyword>
<keyword evidence="6" id="KW-0833">Ubl conjugation pathway</keyword>
<dbReference type="InterPro" id="IPR013083">
    <property type="entry name" value="Znf_RING/FYVE/PHD"/>
</dbReference>
<evidence type="ECO:0000259" key="11">
    <source>
        <dbReference type="PROSITE" id="PS51292"/>
    </source>
</evidence>
<feature type="transmembrane region" description="Helical" evidence="10">
    <location>
        <begin position="206"/>
        <end position="231"/>
    </location>
</feature>
<feature type="transmembrane region" description="Helical" evidence="10">
    <location>
        <begin position="251"/>
        <end position="270"/>
    </location>
</feature>
<feature type="domain" description="RING-CH-type" evidence="11">
    <location>
        <begin position="121"/>
        <end position="187"/>
    </location>
</feature>
<evidence type="ECO:0000256" key="3">
    <source>
        <dbReference type="ARBA" id="ARBA00022692"/>
    </source>
</evidence>
<dbReference type="Proteomes" id="UP001634394">
    <property type="component" value="Unassembled WGS sequence"/>
</dbReference>
<keyword evidence="3 10" id="KW-0812">Transmembrane</keyword>
<keyword evidence="4" id="KW-0479">Metal-binding</keyword>
<evidence type="ECO:0000256" key="10">
    <source>
        <dbReference type="SAM" id="Phobius"/>
    </source>
</evidence>
<keyword evidence="7" id="KW-0862">Zinc</keyword>
<keyword evidence="9 10" id="KW-0472">Membrane</keyword>
<dbReference type="AlphaFoldDB" id="A0ABD3W3P7"/>
<evidence type="ECO:0000256" key="9">
    <source>
        <dbReference type="ARBA" id="ARBA00023136"/>
    </source>
</evidence>
<accession>A0ABD3W3P7</accession>
<evidence type="ECO:0000256" key="8">
    <source>
        <dbReference type="ARBA" id="ARBA00022989"/>
    </source>
</evidence>
<comment type="caution">
    <text evidence="12">The sequence shown here is derived from an EMBL/GenBank/DDBJ whole genome shotgun (WGS) entry which is preliminary data.</text>
</comment>
<evidence type="ECO:0000256" key="1">
    <source>
        <dbReference type="ARBA" id="ARBA00004141"/>
    </source>
</evidence>
<dbReference type="CDD" id="cd16495">
    <property type="entry name" value="RING_CH-C4HC3_MARCH"/>
    <property type="match status" value="1"/>
</dbReference>
<dbReference type="Pfam" id="PF12906">
    <property type="entry name" value="RINGv"/>
    <property type="match status" value="1"/>
</dbReference>
<evidence type="ECO:0000256" key="7">
    <source>
        <dbReference type="ARBA" id="ARBA00022833"/>
    </source>
</evidence>
<proteinExistence type="predicted"/>
<protein>
    <recommendedName>
        <fullName evidence="11">RING-CH-type domain-containing protein</fullName>
    </recommendedName>
</protein>
<dbReference type="PROSITE" id="PS51292">
    <property type="entry name" value="ZF_RING_CH"/>
    <property type="match status" value="1"/>
</dbReference>
<dbReference type="GO" id="GO:0016020">
    <property type="term" value="C:membrane"/>
    <property type="evidence" value="ECO:0007669"/>
    <property type="project" value="UniProtKB-SubCell"/>
</dbReference>
<dbReference type="GO" id="GO:0008270">
    <property type="term" value="F:zinc ion binding"/>
    <property type="evidence" value="ECO:0007669"/>
    <property type="project" value="UniProtKB-KW"/>
</dbReference>
<dbReference type="SMART" id="SM00744">
    <property type="entry name" value="RINGv"/>
    <property type="match status" value="1"/>
</dbReference>
<name>A0ABD3W3P7_SINWO</name>
<evidence type="ECO:0000313" key="12">
    <source>
        <dbReference type="EMBL" id="KAL3868504.1"/>
    </source>
</evidence>
<keyword evidence="5" id="KW-0863">Zinc-finger</keyword>
<gene>
    <name evidence="12" type="ORF">ACJMK2_041305</name>
</gene>
<evidence type="ECO:0000256" key="6">
    <source>
        <dbReference type="ARBA" id="ARBA00022786"/>
    </source>
</evidence>
<comment type="subcellular location">
    <subcellularLocation>
        <location evidence="1">Membrane</location>
        <topology evidence="1">Multi-pass membrane protein</topology>
    </subcellularLocation>
</comment>
<evidence type="ECO:0000256" key="4">
    <source>
        <dbReference type="ARBA" id="ARBA00022723"/>
    </source>
</evidence>
<dbReference type="SUPFAM" id="SSF57850">
    <property type="entry name" value="RING/U-box"/>
    <property type="match status" value="1"/>
</dbReference>